<gene>
    <name evidence="8" type="ORF">B5F14_08415</name>
</gene>
<dbReference type="GO" id="GO:0032259">
    <property type="term" value="P:methylation"/>
    <property type="evidence" value="ECO:0007669"/>
    <property type="project" value="UniProtKB-KW"/>
</dbReference>
<evidence type="ECO:0000256" key="1">
    <source>
        <dbReference type="ARBA" id="ARBA00012162"/>
    </source>
</evidence>
<dbReference type="PANTHER" id="PTHR45790:SF3">
    <property type="entry name" value="S-ADENOSYL-L-METHIONINE-DEPENDENT UROPORPHYRINOGEN III METHYLTRANSFERASE, CHLOROPLASTIC"/>
    <property type="match status" value="1"/>
</dbReference>
<dbReference type="NCBIfam" id="TIGR01469">
    <property type="entry name" value="cobA_cysG_Cterm"/>
    <property type="match status" value="1"/>
</dbReference>
<dbReference type="PANTHER" id="PTHR45790">
    <property type="entry name" value="SIROHEME SYNTHASE-RELATED"/>
    <property type="match status" value="1"/>
</dbReference>
<dbReference type="GO" id="GO:0004852">
    <property type="term" value="F:uroporphyrinogen-III synthase activity"/>
    <property type="evidence" value="ECO:0007669"/>
    <property type="project" value="InterPro"/>
</dbReference>
<dbReference type="EC" id="2.1.1.107" evidence="1"/>
<evidence type="ECO:0000259" key="7">
    <source>
        <dbReference type="Pfam" id="PF02602"/>
    </source>
</evidence>
<sequence length="463" mass="52478">MIWFVGAGCYHPDMLTIGAKKLLEQADCVLYDHLVNKEFLQYASKDCECICVGKRGHQRSCAQEDIFTLLVQKDKQYKNVVRLKGGDPYLFARGSEEMHYVLENGCNCQYVPGISSAIGALGYAGIPVTQRHTATGFIVHTMHYQDGKDHLDYKKIAQETNTQIFFMGSHKIKTLAQKCIDNGMSEDTPIAIGSHLTYPEQKVYTSTLKKILNKDLNSFTSPLLIVLGNVVKEQSLLDNTKRLPAFAKNALFASIDENPWPIEDLLLRYGIFTYSRQVANVTYIPDEIVDLNLYDTLIFSSKHAVKSFFQYLSYNHIDIRSLFSKKIFCIGKKTQEELERRAIQVDHVESNSSDMFTYIKEHKNALYIKGKDVDCPIDSLSTYQIAPIEFDLPEVKLDAIGISCPQALEILDQKGIDKTTPVFCYAHKTYQKAKELGFTNIHTTPSSKQEIVKHILEYFGGNI</sequence>
<dbReference type="GO" id="GO:0004851">
    <property type="term" value="F:uroporphyrin-III C-methyltransferase activity"/>
    <property type="evidence" value="ECO:0007669"/>
    <property type="project" value="UniProtKB-EC"/>
</dbReference>
<dbReference type="InterPro" id="IPR006366">
    <property type="entry name" value="CobA/CysG_C"/>
</dbReference>
<organism evidence="8 9">
    <name type="scientific">Faecalitalea cylindroides</name>
    <dbReference type="NCBI Taxonomy" id="39483"/>
    <lineage>
        <taxon>Bacteria</taxon>
        <taxon>Bacillati</taxon>
        <taxon>Bacillota</taxon>
        <taxon>Erysipelotrichia</taxon>
        <taxon>Erysipelotrichales</taxon>
        <taxon>Erysipelotrichaceae</taxon>
        <taxon>Faecalitalea</taxon>
    </lineage>
</organism>
<name>A0A1Y4LQF0_9FIRM</name>
<evidence type="ECO:0000313" key="8">
    <source>
        <dbReference type="EMBL" id="OUP58070.1"/>
    </source>
</evidence>
<comment type="caution">
    <text evidence="8">The sequence shown here is derived from an EMBL/GenBank/DDBJ whole genome shotgun (WGS) entry which is preliminary data.</text>
</comment>
<dbReference type="RefSeq" id="WP_087158990.1">
    <property type="nucleotide sequence ID" value="NZ_NFKM01000018.1"/>
</dbReference>
<dbReference type="GO" id="GO:0019354">
    <property type="term" value="P:siroheme biosynthetic process"/>
    <property type="evidence" value="ECO:0007669"/>
    <property type="project" value="InterPro"/>
</dbReference>
<dbReference type="Pfam" id="PF00590">
    <property type="entry name" value="TP_methylase"/>
    <property type="match status" value="1"/>
</dbReference>
<dbReference type="Gene3D" id="3.40.50.10090">
    <property type="match status" value="1"/>
</dbReference>
<feature type="domain" description="Tetrapyrrole methylase" evidence="6">
    <location>
        <begin position="1"/>
        <end position="211"/>
    </location>
</feature>
<proteinExistence type="predicted"/>
<dbReference type="SUPFAM" id="SSF53790">
    <property type="entry name" value="Tetrapyrrole methylase"/>
    <property type="match status" value="1"/>
</dbReference>
<dbReference type="CDD" id="cd06578">
    <property type="entry name" value="HemD"/>
    <property type="match status" value="1"/>
</dbReference>
<dbReference type="InterPro" id="IPR000878">
    <property type="entry name" value="4pyrrol_Mease"/>
</dbReference>
<keyword evidence="5" id="KW-0627">Porphyrin biosynthesis</keyword>
<dbReference type="InterPro" id="IPR036108">
    <property type="entry name" value="4pyrrol_syn_uPrphyn_synt_sf"/>
</dbReference>
<evidence type="ECO:0000256" key="4">
    <source>
        <dbReference type="ARBA" id="ARBA00022691"/>
    </source>
</evidence>
<dbReference type="SUPFAM" id="SSF69618">
    <property type="entry name" value="HemD-like"/>
    <property type="match status" value="1"/>
</dbReference>
<evidence type="ECO:0000256" key="3">
    <source>
        <dbReference type="ARBA" id="ARBA00022679"/>
    </source>
</evidence>
<accession>A0A1Y4LQF0</accession>
<dbReference type="Gene3D" id="3.40.1010.10">
    <property type="entry name" value="Cobalt-precorrin-4 Transmethylase, Domain 1"/>
    <property type="match status" value="1"/>
</dbReference>
<evidence type="ECO:0000256" key="5">
    <source>
        <dbReference type="ARBA" id="ARBA00023244"/>
    </source>
</evidence>
<dbReference type="Gene3D" id="3.30.950.10">
    <property type="entry name" value="Methyltransferase, Cobalt-precorrin-4 Transmethylase, Domain 2"/>
    <property type="match status" value="1"/>
</dbReference>
<dbReference type="InterPro" id="IPR003754">
    <property type="entry name" value="4pyrrol_synth_uPrphyn_synth"/>
</dbReference>
<dbReference type="Proteomes" id="UP000195447">
    <property type="component" value="Unassembled WGS sequence"/>
</dbReference>
<dbReference type="FunFam" id="3.40.1010.10:FF:000001">
    <property type="entry name" value="Siroheme synthase"/>
    <property type="match status" value="1"/>
</dbReference>
<reference evidence="9" key="1">
    <citation type="submission" date="2017-04" db="EMBL/GenBank/DDBJ databases">
        <title>Function of individual gut microbiota members based on whole genome sequencing of pure cultures obtained from chicken caecum.</title>
        <authorList>
            <person name="Medvecky M."/>
            <person name="Cejkova D."/>
            <person name="Polansky O."/>
            <person name="Karasova D."/>
            <person name="Kubasova T."/>
            <person name="Cizek A."/>
            <person name="Rychlik I."/>
        </authorList>
    </citation>
    <scope>NUCLEOTIDE SEQUENCE [LARGE SCALE GENOMIC DNA]</scope>
    <source>
        <strain evidence="9">An178</strain>
    </source>
</reference>
<evidence type="ECO:0000259" key="6">
    <source>
        <dbReference type="Pfam" id="PF00590"/>
    </source>
</evidence>
<keyword evidence="4" id="KW-0949">S-adenosyl-L-methionine</keyword>
<dbReference type="Pfam" id="PF02602">
    <property type="entry name" value="HEM4"/>
    <property type="match status" value="1"/>
</dbReference>
<dbReference type="CDD" id="cd11642">
    <property type="entry name" value="SUMT"/>
    <property type="match status" value="1"/>
</dbReference>
<dbReference type="EMBL" id="NFKM01000018">
    <property type="protein sequence ID" value="OUP58070.1"/>
    <property type="molecule type" value="Genomic_DNA"/>
</dbReference>
<dbReference type="AlphaFoldDB" id="A0A1Y4LQF0"/>
<evidence type="ECO:0000256" key="2">
    <source>
        <dbReference type="ARBA" id="ARBA00022603"/>
    </source>
</evidence>
<keyword evidence="3 8" id="KW-0808">Transferase</keyword>
<dbReference type="InterPro" id="IPR014776">
    <property type="entry name" value="4pyrrole_Mease_sub2"/>
</dbReference>
<keyword evidence="9" id="KW-1185">Reference proteome</keyword>
<dbReference type="InterPro" id="IPR014777">
    <property type="entry name" value="4pyrrole_Mease_sub1"/>
</dbReference>
<dbReference type="InterPro" id="IPR050161">
    <property type="entry name" value="Siro_Cobalamin_biosynth"/>
</dbReference>
<dbReference type="InterPro" id="IPR035996">
    <property type="entry name" value="4pyrrol_Methylase_sf"/>
</dbReference>
<feature type="domain" description="Tetrapyrrole biosynthesis uroporphyrinogen III synthase" evidence="7">
    <location>
        <begin position="287"/>
        <end position="372"/>
    </location>
</feature>
<evidence type="ECO:0000313" key="9">
    <source>
        <dbReference type="Proteomes" id="UP000195447"/>
    </source>
</evidence>
<dbReference type="NCBIfam" id="NF004790">
    <property type="entry name" value="PRK06136.1"/>
    <property type="match status" value="1"/>
</dbReference>
<keyword evidence="2 8" id="KW-0489">Methyltransferase</keyword>
<protein>
    <recommendedName>
        <fullName evidence="1">uroporphyrinogen-III C-methyltransferase</fullName>
        <ecNumber evidence="1">2.1.1.107</ecNumber>
    </recommendedName>
</protein>